<sequence>MSKYKDSWGLYPWFLEEGEHLIFPSDFDNFKKLSPHGKVFKCIDEVDGYLVLQYGKDIFRVKSDLYKIVDKPRFEMG</sequence>
<comment type="caution">
    <text evidence="1">The sequence shown here is derived from an EMBL/GenBank/DDBJ whole genome shotgun (WGS) entry which is preliminary data.</text>
</comment>
<proteinExistence type="predicted"/>
<dbReference type="InterPro" id="IPR053804">
    <property type="entry name" value="DUF6960"/>
</dbReference>
<evidence type="ECO:0000313" key="2">
    <source>
        <dbReference type="Proteomes" id="UP000003240"/>
    </source>
</evidence>
<dbReference type="eggNOG" id="ENOG5033G6K">
    <property type="taxonomic scope" value="Bacteria"/>
</dbReference>
<keyword evidence="2" id="KW-1185">Reference proteome</keyword>
<evidence type="ECO:0000313" key="1">
    <source>
        <dbReference type="EMBL" id="EGO63121.1"/>
    </source>
</evidence>
<dbReference type="Proteomes" id="UP000003240">
    <property type="component" value="Unassembled WGS sequence"/>
</dbReference>
<dbReference type="EMBL" id="AFGF01000127">
    <property type="protein sequence ID" value="EGO63121.1"/>
    <property type="molecule type" value="Genomic_DNA"/>
</dbReference>
<name>F7NLG2_9FIRM</name>
<reference evidence="1 2" key="1">
    <citation type="journal article" date="2011" name="EMBO J.">
        <title>Structural diversity of bacterial flagellar motors.</title>
        <authorList>
            <person name="Chen S."/>
            <person name="Beeby M."/>
            <person name="Murphy G.E."/>
            <person name="Leadbetter J.R."/>
            <person name="Hendrixson D.R."/>
            <person name="Briegel A."/>
            <person name="Li Z."/>
            <person name="Shi J."/>
            <person name="Tocheva E.I."/>
            <person name="Muller A."/>
            <person name="Dobro M.J."/>
            <person name="Jensen G.J."/>
        </authorList>
    </citation>
    <scope>NUCLEOTIDE SEQUENCE [LARGE SCALE GENOMIC DNA]</scope>
    <source>
        <strain evidence="1 2">DSM 6540</strain>
    </source>
</reference>
<dbReference type="AlphaFoldDB" id="F7NLG2"/>
<feature type="non-terminal residue" evidence="1">
    <location>
        <position position="77"/>
    </location>
</feature>
<accession>F7NLG2</accession>
<gene>
    <name evidence="1" type="ORF">ALO_14672</name>
</gene>
<protein>
    <submittedName>
        <fullName evidence="1">Uncharacterized protein</fullName>
    </submittedName>
</protein>
<dbReference type="Pfam" id="PF22283">
    <property type="entry name" value="DUF6960"/>
    <property type="match status" value="1"/>
</dbReference>
<dbReference type="RefSeq" id="WP_004096858.1">
    <property type="nucleotide sequence ID" value="NZ_AFGF01000127.1"/>
</dbReference>
<organism evidence="1 2">
    <name type="scientific">Acetonema longum DSM 6540</name>
    <dbReference type="NCBI Taxonomy" id="1009370"/>
    <lineage>
        <taxon>Bacteria</taxon>
        <taxon>Bacillati</taxon>
        <taxon>Bacillota</taxon>
        <taxon>Negativicutes</taxon>
        <taxon>Acetonemataceae</taxon>
        <taxon>Acetonema</taxon>
    </lineage>
</organism>